<keyword evidence="2" id="KW-1185">Reference proteome</keyword>
<dbReference type="Proteomes" id="UP000716291">
    <property type="component" value="Unassembled WGS sequence"/>
</dbReference>
<organism evidence="1 2">
    <name type="scientific">Rhizopus oryzae</name>
    <name type="common">Mucormycosis agent</name>
    <name type="synonym">Rhizopus arrhizus var. delemar</name>
    <dbReference type="NCBI Taxonomy" id="64495"/>
    <lineage>
        <taxon>Eukaryota</taxon>
        <taxon>Fungi</taxon>
        <taxon>Fungi incertae sedis</taxon>
        <taxon>Mucoromycota</taxon>
        <taxon>Mucoromycotina</taxon>
        <taxon>Mucoromycetes</taxon>
        <taxon>Mucorales</taxon>
        <taxon>Mucorineae</taxon>
        <taxon>Rhizopodaceae</taxon>
        <taxon>Rhizopus</taxon>
    </lineage>
</organism>
<protein>
    <submittedName>
        <fullName evidence="1">Uncharacterized protein</fullName>
    </submittedName>
</protein>
<dbReference type="AlphaFoldDB" id="A0A9P6WTZ2"/>
<proteinExistence type="predicted"/>
<reference evidence="1" key="1">
    <citation type="journal article" date="2020" name="Microb. Genom.">
        <title>Genetic diversity of clinical and environmental Mucorales isolates obtained from an investigation of mucormycosis cases among solid organ transplant recipients.</title>
        <authorList>
            <person name="Nguyen M.H."/>
            <person name="Kaul D."/>
            <person name="Muto C."/>
            <person name="Cheng S.J."/>
            <person name="Richter R.A."/>
            <person name="Bruno V.M."/>
            <person name="Liu G."/>
            <person name="Beyhan S."/>
            <person name="Sundermann A.J."/>
            <person name="Mounaud S."/>
            <person name="Pasculle A.W."/>
            <person name="Nierman W.C."/>
            <person name="Driscoll E."/>
            <person name="Cumbie R."/>
            <person name="Clancy C.J."/>
            <person name="Dupont C.L."/>
        </authorList>
    </citation>
    <scope>NUCLEOTIDE SEQUENCE</scope>
    <source>
        <strain evidence="1">GL11</strain>
    </source>
</reference>
<sequence length="73" mass="7292">MRCCATTSPSRADTTNSPTSCGRCCAALAASAVSPSTVRCRSRLPAAALQPAPAGPCPDPAARGHACNAAHLR</sequence>
<gene>
    <name evidence="1" type="ORF">G6F64_014533</name>
</gene>
<evidence type="ECO:0000313" key="1">
    <source>
        <dbReference type="EMBL" id="KAG1280273.1"/>
    </source>
</evidence>
<accession>A0A9P6WTZ2</accession>
<dbReference type="EMBL" id="JAANQT010008715">
    <property type="protein sequence ID" value="KAG1280273.1"/>
    <property type="molecule type" value="Genomic_DNA"/>
</dbReference>
<comment type="caution">
    <text evidence="1">The sequence shown here is derived from an EMBL/GenBank/DDBJ whole genome shotgun (WGS) entry which is preliminary data.</text>
</comment>
<name>A0A9P6WTZ2_RHIOR</name>
<evidence type="ECO:0000313" key="2">
    <source>
        <dbReference type="Proteomes" id="UP000716291"/>
    </source>
</evidence>